<dbReference type="Proteomes" id="UP000219897">
    <property type="component" value="Unassembled WGS sequence"/>
</dbReference>
<organism evidence="1 2">
    <name type="scientific">Bacillus thuringiensis</name>
    <dbReference type="NCBI Taxonomy" id="1428"/>
    <lineage>
        <taxon>Bacteria</taxon>
        <taxon>Bacillati</taxon>
        <taxon>Bacillota</taxon>
        <taxon>Bacilli</taxon>
        <taxon>Bacillales</taxon>
        <taxon>Bacillaceae</taxon>
        <taxon>Bacillus</taxon>
        <taxon>Bacillus cereus group</taxon>
    </lineage>
</organism>
<protein>
    <submittedName>
        <fullName evidence="1">Uncharacterized protein</fullName>
    </submittedName>
</protein>
<accession>A0ABD6RXW0</accession>
<proteinExistence type="predicted"/>
<dbReference type="EMBL" id="NTYF01000158">
    <property type="protein sequence ID" value="PER43988.1"/>
    <property type="molecule type" value="Genomic_DNA"/>
</dbReference>
<reference evidence="1 2" key="1">
    <citation type="submission" date="2017-09" db="EMBL/GenBank/DDBJ databases">
        <title>Large-scale bioinformatics analysis of Bacillus genomes uncovers conserved roles of natural products in bacterial physiology.</title>
        <authorList>
            <consortium name="Agbiome Team Llc"/>
            <person name="Bleich R.M."/>
            <person name="Kirk G.J."/>
            <person name="Santa Maria K.C."/>
            <person name="Allen S.E."/>
            <person name="Farag S."/>
            <person name="Shank E.A."/>
            <person name="Bowers A."/>
        </authorList>
    </citation>
    <scope>NUCLEOTIDE SEQUENCE [LARGE SCALE GENOMIC DNA]</scope>
    <source>
        <strain evidence="1 2">AFS005140</strain>
    </source>
</reference>
<comment type="caution">
    <text evidence="1">The sequence shown here is derived from an EMBL/GenBank/DDBJ whole genome shotgun (WGS) entry which is preliminary data.</text>
</comment>
<sequence>MKQLQKLNNNSFDSFLILNEICKNLKLVTIGYVGCGESLLHSLFLCLNLFFCVKTDKKGKG</sequence>
<evidence type="ECO:0000313" key="2">
    <source>
        <dbReference type="Proteomes" id="UP000219897"/>
    </source>
</evidence>
<gene>
    <name evidence="1" type="ORF">CN495_29530</name>
</gene>
<dbReference type="AlphaFoldDB" id="A0ABD6RXW0"/>
<name>A0ABD6RXW0_BACTU</name>
<evidence type="ECO:0000313" key="1">
    <source>
        <dbReference type="EMBL" id="PER43988.1"/>
    </source>
</evidence>